<evidence type="ECO:0000259" key="1">
    <source>
        <dbReference type="PROSITE" id="PS50053"/>
    </source>
</evidence>
<protein>
    <recommendedName>
        <fullName evidence="1">Ubiquitin-like domain-containing protein</fullName>
    </recommendedName>
</protein>
<gene>
    <name evidence="2" type="ORF">Glove_406g92</name>
</gene>
<proteinExistence type="predicted"/>
<reference evidence="2 3" key="1">
    <citation type="submission" date="2018-08" db="EMBL/GenBank/DDBJ databases">
        <title>Genome and evolution of the arbuscular mycorrhizal fungus Diversispora epigaea (formerly Glomus versiforme) and its bacterial endosymbionts.</title>
        <authorList>
            <person name="Sun X."/>
            <person name="Fei Z."/>
            <person name="Harrison M."/>
        </authorList>
    </citation>
    <scope>NUCLEOTIDE SEQUENCE [LARGE SCALE GENOMIC DNA]</scope>
    <source>
        <strain evidence="2 3">IT104</strain>
    </source>
</reference>
<sequence>MLIYVKHSVGKITDLEVQNHDTISSIDPQNQRLMLISSKIDDFDDNKMLSEYNIKQGDTLQLVVRLRGGGPAGFQFQDLSKSIKKTPWSKVSPRWRTASYGLNLEGYCKNCNCEAYNKDRVIVKWGYRDFDFYYNEHECLCPLCNKHVEPITCGFYNTHWKYEGVKKVKGCPPEEASCDWKFAEDDGYTTFKHDDVVSWYKLVIRIRP</sequence>
<name>A0A397GZ31_9GLOM</name>
<dbReference type="OrthoDB" id="428577at2759"/>
<dbReference type="InterPro" id="IPR029071">
    <property type="entry name" value="Ubiquitin-like_domsf"/>
</dbReference>
<dbReference type="AlphaFoldDB" id="A0A397GZ31"/>
<dbReference type="PROSITE" id="PS50053">
    <property type="entry name" value="UBIQUITIN_2"/>
    <property type="match status" value="1"/>
</dbReference>
<dbReference type="SUPFAM" id="SSF54236">
    <property type="entry name" value="Ubiquitin-like"/>
    <property type="match status" value="1"/>
</dbReference>
<keyword evidence="3" id="KW-1185">Reference proteome</keyword>
<organism evidence="2 3">
    <name type="scientific">Diversispora epigaea</name>
    <dbReference type="NCBI Taxonomy" id="1348612"/>
    <lineage>
        <taxon>Eukaryota</taxon>
        <taxon>Fungi</taxon>
        <taxon>Fungi incertae sedis</taxon>
        <taxon>Mucoromycota</taxon>
        <taxon>Glomeromycotina</taxon>
        <taxon>Glomeromycetes</taxon>
        <taxon>Diversisporales</taxon>
        <taxon>Diversisporaceae</taxon>
        <taxon>Diversispora</taxon>
    </lineage>
</organism>
<feature type="domain" description="Ubiquitin-like" evidence="1">
    <location>
        <begin position="12"/>
        <end position="69"/>
    </location>
</feature>
<evidence type="ECO:0000313" key="2">
    <source>
        <dbReference type="EMBL" id="RHZ56125.1"/>
    </source>
</evidence>
<dbReference type="STRING" id="1348612.A0A397GZ31"/>
<evidence type="ECO:0000313" key="3">
    <source>
        <dbReference type="Proteomes" id="UP000266861"/>
    </source>
</evidence>
<dbReference type="EMBL" id="PQFF01000361">
    <property type="protein sequence ID" value="RHZ56125.1"/>
    <property type="molecule type" value="Genomic_DNA"/>
</dbReference>
<accession>A0A397GZ31</accession>
<comment type="caution">
    <text evidence="2">The sequence shown here is derived from an EMBL/GenBank/DDBJ whole genome shotgun (WGS) entry which is preliminary data.</text>
</comment>
<dbReference type="Gene3D" id="3.10.20.90">
    <property type="entry name" value="Phosphatidylinositol 3-kinase Catalytic Subunit, Chain A, domain 1"/>
    <property type="match status" value="1"/>
</dbReference>
<dbReference type="Proteomes" id="UP000266861">
    <property type="component" value="Unassembled WGS sequence"/>
</dbReference>
<dbReference type="InterPro" id="IPR000626">
    <property type="entry name" value="Ubiquitin-like_dom"/>
</dbReference>